<evidence type="ECO:0000313" key="2">
    <source>
        <dbReference type="Proteomes" id="UP000814140"/>
    </source>
</evidence>
<name>A0ACB8SJC9_9AGAM</name>
<protein>
    <submittedName>
        <fullName evidence="1">Uncharacterized protein</fullName>
    </submittedName>
</protein>
<organism evidence="1 2">
    <name type="scientific">Artomyces pyxidatus</name>
    <dbReference type="NCBI Taxonomy" id="48021"/>
    <lineage>
        <taxon>Eukaryota</taxon>
        <taxon>Fungi</taxon>
        <taxon>Dikarya</taxon>
        <taxon>Basidiomycota</taxon>
        <taxon>Agaricomycotina</taxon>
        <taxon>Agaricomycetes</taxon>
        <taxon>Russulales</taxon>
        <taxon>Auriscalpiaceae</taxon>
        <taxon>Artomyces</taxon>
    </lineage>
</organism>
<dbReference type="EMBL" id="MU277273">
    <property type="protein sequence ID" value="KAI0055991.1"/>
    <property type="molecule type" value="Genomic_DNA"/>
</dbReference>
<evidence type="ECO:0000313" key="1">
    <source>
        <dbReference type="EMBL" id="KAI0055991.1"/>
    </source>
</evidence>
<proteinExistence type="predicted"/>
<dbReference type="Proteomes" id="UP000814140">
    <property type="component" value="Unassembled WGS sequence"/>
</dbReference>
<gene>
    <name evidence="1" type="ORF">BV25DRAFT_1659240</name>
</gene>
<accession>A0ACB8SJC9</accession>
<reference evidence="1" key="2">
    <citation type="journal article" date="2022" name="New Phytol.">
        <title>Evolutionary transition to the ectomycorrhizal habit in the genomes of a hyperdiverse lineage of mushroom-forming fungi.</title>
        <authorList>
            <person name="Looney B."/>
            <person name="Miyauchi S."/>
            <person name="Morin E."/>
            <person name="Drula E."/>
            <person name="Courty P.E."/>
            <person name="Kohler A."/>
            <person name="Kuo A."/>
            <person name="LaButti K."/>
            <person name="Pangilinan J."/>
            <person name="Lipzen A."/>
            <person name="Riley R."/>
            <person name="Andreopoulos W."/>
            <person name="He G."/>
            <person name="Johnson J."/>
            <person name="Nolan M."/>
            <person name="Tritt A."/>
            <person name="Barry K.W."/>
            <person name="Grigoriev I.V."/>
            <person name="Nagy L.G."/>
            <person name="Hibbett D."/>
            <person name="Henrissat B."/>
            <person name="Matheny P.B."/>
            <person name="Labbe J."/>
            <person name="Martin F.M."/>
        </authorList>
    </citation>
    <scope>NUCLEOTIDE SEQUENCE</scope>
    <source>
        <strain evidence="1">HHB10654</strain>
    </source>
</reference>
<keyword evidence="2" id="KW-1185">Reference proteome</keyword>
<comment type="caution">
    <text evidence="1">The sequence shown here is derived from an EMBL/GenBank/DDBJ whole genome shotgun (WGS) entry which is preliminary data.</text>
</comment>
<reference evidence="1" key="1">
    <citation type="submission" date="2021-03" db="EMBL/GenBank/DDBJ databases">
        <authorList>
            <consortium name="DOE Joint Genome Institute"/>
            <person name="Ahrendt S."/>
            <person name="Looney B.P."/>
            <person name="Miyauchi S."/>
            <person name="Morin E."/>
            <person name="Drula E."/>
            <person name="Courty P.E."/>
            <person name="Chicoki N."/>
            <person name="Fauchery L."/>
            <person name="Kohler A."/>
            <person name="Kuo A."/>
            <person name="Labutti K."/>
            <person name="Pangilinan J."/>
            <person name="Lipzen A."/>
            <person name="Riley R."/>
            <person name="Andreopoulos W."/>
            <person name="He G."/>
            <person name="Johnson J."/>
            <person name="Barry K.W."/>
            <person name="Grigoriev I.V."/>
            <person name="Nagy L."/>
            <person name="Hibbett D."/>
            <person name="Henrissat B."/>
            <person name="Matheny P.B."/>
            <person name="Labbe J."/>
            <person name="Martin F."/>
        </authorList>
    </citation>
    <scope>NUCLEOTIDE SEQUENCE</scope>
    <source>
        <strain evidence="1">HHB10654</strain>
    </source>
</reference>
<sequence>MTTVKMLYASSPLSRSLVELLVLGEGGQERILAAARKRWRCLARNPVAKASRRSDGARSTSVARRRRCMVNRLQDSERGRRAPRLAEKLIDGMMHLGGWKGELPFLGGNNVKYADVVVAAKLKWSEVVINKSQWDRVRGAIAGVWGGGPFLEASSSWNVIPA</sequence>